<keyword evidence="2" id="KW-0732">Signal</keyword>
<dbReference type="SUPFAM" id="SSF49265">
    <property type="entry name" value="Fibronectin type III"/>
    <property type="match status" value="1"/>
</dbReference>
<dbReference type="InterPro" id="IPR013783">
    <property type="entry name" value="Ig-like_fold"/>
</dbReference>
<dbReference type="PROSITE" id="PS51272">
    <property type="entry name" value="SLH"/>
    <property type="match status" value="3"/>
</dbReference>
<accession>A0ABV6DM93</accession>
<name>A0ABV6DM93_9BACL</name>
<feature type="domain" description="SLH" evidence="3">
    <location>
        <begin position="1926"/>
        <end position="1992"/>
    </location>
</feature>
<sequence>MRYQRFLAAATATLLVWSGGAAGIVQASAAESPQFVIAKNNYVQYTVKSDNGRFSVRTVEGDASRETDDNVPLLFEGKEPDTSFATFRIDGKDYIYGNSYGFLNMDGSFQETPHNTGGLSSSVWKVGNVSIRQTLEIVEDERHPNVGNVRIRYEATNTGTEAEQVGARVLLDTMLGSNDGAAFMIGGSDQPIRTETRLTGSDIPQYWRSVDQAVAPSVFSYGFMHGWGNTKPDSLVFGQWHKLAETKWDYTPDSGLDFTSKTNAYEAADSAVAMYWEPLTLAAGESRVFETYYGMGNFAQTSTDAPFALRAFAPDKLTVNETGDGYEEQEFDITVEVDNTKSGAAAMTRATASLILDEGLVAASGSGYYQTADVIAAGATHTFRWRVKATPQQMYAVKQFRVDVKSDAQLQPESAGGFVLLPGVVGKPPAVQFQQVGPETLYVEGTRYFSIKGQGYDVYKDKSRWKLILENAVTGLRSEIPPEGISVVSDSDMTVKVTEALPPGPYQVILEHRDFGSQRLAQTIAMSSDTKYMGRYYGLLAVKKVKQGDDTSYELLSLESEKQLEQVKAGLPAEESLLLEIRGEIMEKKTEAGDIEYIVNTDGNPATLNSVVEYKGEPLVIAKRAKDLGHNTDYVEIGGSGSLRVSGGMQFWQWEFGIELKDGEDYSLDAGDDEEPVTIEFTGLGKVMKNIGGFLIQINDAILQDKAVSFSGEMALSFLPGGKQKYEELKEEKWGDEGSGGTIRDETAGLTASVDNVLFGEKEDGDIGYLGIDTTTSLQLPEGLLGSVFENGLKASLTINTIDRIYGLDMEMKIKIIEFHGVLTIAVTEDEKWVLDDLIMSFGGEPGIPLVPSVFLTKLGGGVEDMAATMTGDVNAPPLKVVVEAAINVVKTLEGDFTLKVSKLGLSLEGELSIAKIPFLTDVSLIAQWSEPMFMELSANVDIKGIVLGEAYLYISGERFEGYVMAKVVLPKYVPLAGGKTLAGVQLGASSESIWGGIEVIGIPFGVRYYWGGDFELTDAEGGVMPNMGLYSEVLSDSQGRPVRMVLGDNIRRIGGYAQLPGDGRLASADNAILADVFGQQLAAGEAKTEHTQLLQDQQVAYFELSYTGEVPKVQVYRPDGTPYPLIAEGQPNANYMEQTVSAADSKSGQTEQRIYISVQQPDSGTWRIVTDRPVEMGAFEAKPLPKLHTATAAKVGARELKVDWTADNAADAKVSVSLAGNKEEAGVLLAEGIAGTAGTANVTVPADTKTGTYYVRVTMTDGTGVQVAYTEAIELVDPDAPAPVSGLQTGLYGDGMLDVSWQASPSGELTGYYIEVYDEQGVKVDSFGEQFVEPDELGAIVGGQQKMKDSDVVTGLIPGRTYKVSVMAERKTTDGKLHYSPRSYSAPVQLPVPDPAEVTLSYGSQFKDATDPDGKPIKLTNETAATLHFAADQDVRTKVLVNEQEREVKTGSSWDLTLPVDDGRYNITFVSVNAQGDTTTSSMSFSVDTAAPPLMVNPVTEAGGQGSMRVLGITDRDSKVTLDGAPVAVDQQGQFQAAVEMGAQLTKRIHIEAADAAGNISTYESVVVNTQLKPVAKVAIQPAVKELPVGSSESFVLSAWDADGGAITLDPSVVQWSLLKGDTLATLTSDGKLTANKPGDVVLRASYRTTSSFAFEDAIVIEVKGPPGGDEEEPGNDQGDPDDSGDDSNSDVRPVPPTNGQIDKKLNEILQSLIEKDGRMKMVESRPVTAGSDQAIKLGTAGSLYIPKGALQGEDVLAVAAAADAKPYFEGTAGEGLTVHNTIIKLQLADAEPILEQPARLELTYDASKVKQPEQLAVYRYNEKLKRWQYEGGTVDRATGVVSAEIGRLGTFALLENSGLKPLQDMAGRWSDPYVKTLQSLDMADGVEKNGQLVFEPQRPITRLEFTKLIASAMSAVKPMSAGGTPPFADWQQIPDWGKPFVEYAYASGLSTGTIGEGGTVFEPNSGITRAQAAAMLGRTLKSSGNSAGSFADQGSIPDWAGPYLGVLTAQKIVGGYPDGTFRPDGSLTREEAAKLIAEWVSTDQY</sequence>
<dbReference type="Pfam" id="PF00395">
    <property type="entry name" value="SLH"/>
    <property type="match status" value="2"/>
</dbReference>
<gene>
    <name evidence="4" type="ORF">ACFFK0_14830</name>
</gene>
<dbReference type="InterPro" id="IPR003961">
    <property type="entry name" value="FN3_dom"/>
</dbReference>
<feature type="compositionally biased region" description="Acidic residues" evidence="1">
    <location>
        <begin position="1670"/>
        <end position="1690"/>
    </location>
</feature>
<reference evidence="4 5" key="1">
    <citation type="submission" date="2024-09" db="EMBL/GenBank/DDBJ databases">
        <authorList>
            <person name="Sun Q."/>
            <person name="Mori K."/>
        </authorList>
    </citation>
    <scope>NUCLEOTIDE SEQUENCE [LARGE SCALE GENOMIC DNA]</scope>
    <source>
        <strain evidence="4 5">CCM 7759</strain>
    </source>
</reference>
<dbReference type="InterPro" id="IPR001119">
    <property type="entry name" value="SLH_dom"/>
</dbReference>
<keyword evidence="5" id="KW-1185">Reference proteome</keyword>
<feature type="signal peptide" evidence="2">
    <location>
        <begin position="1"/>
        <end position="29"/>
    </location>
</feature>
<feature type="domain" description="SLH" evidence="3">
    <location>
        <begin position="1993"/>
        <end position="2047"/>
    </location>
</feature>
<dbReference type="EMBL" id="JBHLWN010000060">
    <property type="protein sequence ID" value="MFC0213717.1"/>
    <property type="molecule type" value="Genomic_DNA"/>
</dbReference>
<dbReference type="Gene3D" id="2.60.40.10">
    <property type="entry name" value="Immunoglobulins"/>
    <property type="match status" value="1"/>
</dbReference>
<dbReference type="PANTHER" id="PTHR43308">
    <property type="entry name" value="OUTER MEMBRANE PROTEIN ALPHA-RELATED"/>
    <property type="match status" value="1"/>
</dbReference>
<dbReference type="CDD" id="cd00063">
    <property type="entry name" value="FN3"/>
    <property type="match status" value="1"/>
</dbReference>
<proteinExistence type="predicted"/>
<protein>
    <submittedName>
        <fullName evidence="4">S-layer homology domain-containing protein</fullName>
    </submittedName>
</protein>
<dbReference type="RefSeq" id="WP_377471042.1">
    <property type="nucleotide sequence ID" value="NZ_JBHLWN010000060.1"/>
</dbReference>
<evidence type="ECO:0000256" key="2">
    <source>
        <dbReference type="SAM" id="SignalP"/>
    </source>
</evidence>
<evidence type="ECO:0000259" key="3">
    <source>
        <dbReference type="PROSITE" id="PS51272"/>
    </source>
</evidence>
<dbReference type="InterPro" id="IPR036116">
    <property type="entry name" value="FN3_sf"/>
</dbReference>
<dbReference type="Pfam" id="PF00041">
    <property type="entry name" value="fn3"/>
    <property type="match status" value="1"/>
</dbReference>
<feature type="chain" id="PRO_5045297080" evidence="2">
    <location>
        <begin position="30"/>
        <end position="2047"/>
    </location>
</feature>
<comment type="caution">
    <text evidence="4">The sequence shown here is derived from an EMBL/GenBank/DDBJ whole genome shotgun (WGS) entry which is preliminary data.</text>
</comment>
<dbReference type="InterPro" id="IPR051465">
    <property type="entry name" value="Cell_Envelope_Struct_Comp"/>
</dbReference>
<evidence type="ECO:0000256" key="1">
    <source>
        <dbReference type="SAM" id="MobiDB-lite"/>
    </source>
</evidence>
<evidence type="ECO:0000313" key="5">
    <source>
        <dbReference type="Proteomes" id="UP001589776"/>
    </source>
</evidence>
<feature type="domain" description="SLH" evidence="3">
    <location>
        <begin position="1859"/>
        <end position="1925"/>
    </location>
</feature>
<dbReference type="SMART" id="SM00060">
    <property type="entry name" value="FN3"/>
    <property type="match status" value="1"/>
</dbReference>
<organism evidence="4 5">
    <name type="scientific">Paenibacillus chartarius</name>
    <dbReference type="NCBI Taxonomy" id="747481"/>
    <lineage>
        <taxon>Bacteria</taxon>
        <taxon>Bacillati</taxon>
        <taxon>Bacillota</taxon>
        <taxon>Bacilli</taxon>
        <taxon>Bacillales</taxon>
        <taxon>Paenibacillaceae</taxon>
        <taxon>Paenibacillus</taxon>
    </lineage>
</organism>
<evidence type="ECO:0000313" key="4">
    <source>
        <dbReference type="EMBL" id="MFC0213717.1"/>
    </source>
</evidence>
<dbReference type="Proteomes" id="UP001589776">
    <property type="component" value="Unassembled WGS sequence"/>
</dbReference>
<dbReference type="Gene3D" id="2.60.40.1080">
    <property type="match status" value="1"/>
</dbReference>
<feature type="region of interest" description="Disordered" evidence="1">
    <location>
        <begin position="1665"/>
        <end position="1705"/>
    </location>
</feature>